<evidence type="ECO:0000313" key="2">
    <source>
        <dbReference type="EMBL" id="MBP2000725.1"/>
    </source>
</evidence>
<keyword evidence="1" id="KW-0472">Membrane</keyword>
<dbReference type="EMBL" id="JAGGLD010000002">
    <property type="protein sequence ID" value="MBP2000725.1"/>
    <property type="molecule type" value="Genomic_DNA"/>
</dbReference>
<dbReference type="RefSeq" id="WP_209861148.1">
    <property type="nucleotide sequence ID" value="NZ_JAGGLD010000002.1"/>
</dbReference>
<accession>A0ABS4JI30</accession>
<keyword evidence="1" id="KW-1133">Transmembrane helix</keyword>
<protein>
    <submittedName>
        <fullName evidence="2">Uncharacterized protein</fullName>
    </submittedName>
</protein>
<evidence type="ECO:0000256" key="1">
    <source>
        <dbReference type="SAM" id="Phobius"/>
    </source>
</evidence>
<comment type="caution">
    <text evidence="2">The sequence shown here is derived from an EMBL/GenBank/DDBJ whole genome shotgun (WGS) entry which is preliminary data.</text>
</comment>
<sequence>MNYIPYILIISVALIGGIGTFIIGQSKDNKTSNPNYEKRSLGNISRLSWIYLVVTVVSVGTAALYMLSV</sequence>
<name>A0ABS4JI30_9BACL</name>
<evidence type="ECO:0000313" key="3">
    <source>
        <dbReference type="Proteomes" id="UP001519288"/>
    </source>
</evidence>
<feature type="transmembrane region" description="Helical" evidence="1">
    <location>
        <begin position="6"/>
        <end position="26"/>
    </location>
</feature>
<reference evidence="2 3" key="1">
    <citation type="submission" date="2021-03" db="EMBL/GenBank/DDBJ databases">
        <title>Genomic Encyclopedia of Type Strains, Phase IV (KMG-IV): sequencing the most valuable type-strain genomes for metagenomic binning, comparative biology and taxonomic classification.</title>
        <authorList>
            <person name="Goeker M."/>
        </authorList>
    </citation>
    <scope>NUCLEOTIDE SEQUENCE [LARGE SCALE GENOMIC DNA]</scope>
    <source>
        <strain evidence="2 3">DSM 26806</strain>
    </source>
</reference>
<dbReference type="Proteomes" id="UP001519288">
    <property type="component" value="Unassembled WGS sequence"/>
</dbReference>
<gene>
    <name evidence="2" type="ORF">J2Z69_001756</name>
</gene>
<keyword evidence="3" id="KW-1185">Reference proteome</keyword>
<proteinExistence type="predicted"/>
<keyword evidence="1" id="KW-0812">Transmembrane</keyword>
<feature type="transmembrane region" description="Helical" evidence="1">
    <location>
        <begin position="47"/>
        <end position="67"/>
    </location>
</feature>
<organism evidence="2 3">
    <name type="scientific">Paenibacillus shirakamiensis</name>
    <dbReference type="NCBI Taxonomy" id="1265935"/>
    <lineage>
        <taxon>Bacteria</taxon>
        <taxon>Bacillati</taxon>
        <taxon>Bacillota</taxon>
        <taxon>Bacilli</taxon>
        <taxon>Bacillales</taxon>
        <taxon>Paenibacillaceae</taxon>
        <taxon>Paenibacillus</taxon>
    </lineage>
</organism>